<dbReference type="RefSeq" id="XP_003847428.1">
    <property type="nucleotide sequence ID" value="XM_003847380.1"/>
</dbReference>
<protein>
    <recommendedName>
        <fullName evidence="1">HD domain-containing protein</fullName>
    </recommendedName>
</protein>
<reference evidence="2 3" key="1">
    <citation type="journal article" date="2011" name="PLoS Genet.">
        <title>Finished genome of the fungal wheat pathogen Mycosphaerella graminicola reveals dispensome structure, chromosome plasticity, and stealth pathogenesis.</title>
        <authorList>
            <person name="Goodwin S.B."/>
            <person name="Ben M'barek S."/>
            <person name="Dhillon B."/>
            <person name="Wittenberg A.H.J."/>
            <person name="Crane C.F."/>
            <person name="Hane J.K."/>
            <person name="Foster A.J."/>
            <person name="Van der Lee T.A.J."/>
            <person name="Grimwood J."/>
            <person name="Aerts A."/>
            <person name="Antoniw J."/>
            <person name="Bailey A."/>
            <person name="Bluhm B."/>
            <person name="Bowler J."/>
            <person name="Bristow J."/>
            <person name="van der Burgt A."/>
            <person name="Canto-Canche B."/>
            <person name="Churchill A.C.L."/>
            <person name="Conde-Ferraez L."/>
            <person name="Cools H.J."/>
            <person name="Coutinho P.M."/>
            <person name="Csukai M."/>
            <person name="Dehal P."/>
            <person name="De Wit P."/>
            <person name="Donzelli B."/>
            <person name="van de Geest H.C."/>
            <person name="van Ham R.C.H.J."/>
            <person name="Hammond-Kosack K.E."/>
            <person name="Henrissat B."/>
            <person name="Kilian A."/>
            <person name="Kobayashi A.K."/>
            <person name="Koopmann E."/>
            <person name="Kourmpetis Y."/>
            <person name="Kuzniar A."/>
            <person name="Lindquist E."/>
            <person name="Lombard V."/>
            <person name="Maliepaard C."/>
            <person name="Martins N."/>
            <person name="Mehrabi R."/>
            <person name="Nap J.P.H."/>
            <person name="Ponomarenko A."/>
            <person name="Rudd J.J."/>
            <person name="Salamov A."/>
            <person name="Schmutz J."/>
            <person name="Schouten H.J."/>
            <person name="Shapiro H."/>
            <person name="Stergiopoulos I."/>
            <person name="Torriani S.F.F."/>
            <person name="Tu H."/>
            <person name="de Vries R.P."/>
            <person name="Waalwijk C."/>
            <person name="Ware S.B."/>
            <person name="Wiebenga A."/>
            <person name="Zwiers L.-H."/>
            <person name="Oliver R.P."/>
            <person name="Grigoriev I.V."/>
            <person name="Kema G.H.J."/>
        </authorList>
    </citation>
    <scope>NUCLEOTIDE SEQUENCE [LARGE SCALE GENOMIC DNA]</scope>
    <source>
        <strain evidence="3">CBS 115943 / IPO323</strain>
    </source>
</reference>
<evidence type="ECO:0000313" key="2">
    <source>
        <dbReference type="EMBL" id="EGP82404.1"/>
    </source>
</evidence>
<evidence type="ECO:0000259" key="1">
    <source>
        <dbReference type="Pfam" id="PF13023"/>
    </source>
</evidence>
<keyword evidence="3" id="KW-1185">Reference proteome</keyword>
<proteinExistence type="predicted"/>
<dbReference type="STRING" id="336722.F9XQR7"/>
<dbReference type="SUPFAM" id="SSF109604">
    <property type="entry name" value="HD-domain/PDEase-like"/>
    <property type="match status" value="1"/>
</dbReference>
<organism evidence="2 3">
    <name type="scientific">Zymoseptoria tritici (strain CBS 115943 / IPO323)</name>
    <name type="common">Speckled leaf blotch fungus</name>
    <name type="synonym">Septoria tritici</name>
    <dbReference type="NCBI Taxonomy" id="336722"/>
    <lineage>
        <taxon>Eukaryota</taxon>
        <taxon>Fungi</taxon>
        <taxon>Dikarya</taxon>
        <taxon>Ascomycota</taxon>
        <taxon>Pezizomycotina</taxon>
        <taxon>Dothideomycetes</taxon>
        <taxon>Dothideomycetidae</taxon>
        <taxon>Mycosphaerellales</taxon>
        <taxon>Mycosphaerellaceae</taxon>
        <taxon>Zymoseptoria</taxon>
    </lineage>
</organism>
<dbReference type="Pfam" id="PF13023">
    <property type="entry name" value="HD_3"/>
    <property type="match status" value="1"/>
</dbReference>
<name>F9XQR7_ZYMTI</name>
<feature type="domain" description="HD" evidence="1">
    <location>
        <begin position="2"/>
        <end position="46"/>
    </location>
</feature>
<dbReference type="InParanoid" id="F9XQR7"/>
<accession>F9XQR7</accession>
<dbReference type="GeneID" id="13400375"/>
<dbReference type="OrthoDB" id="442176at2759"/>
<dbReference type="Proteomes" id="UP000008062">
    <property type="component" value="Chromosome 14"/>
</dbReference>
<dbReference type="EMBL" id="CM001209">
    <property type="protein sequence ID" value="EGP82404.1"/>
    <property type="molecule type" value="Genomic_DNA"/>
</dbReference>
<gene>
    <name evidence="2" type="ORF">MYCGRDRAFT_51654</name>
</gene>
<dbReference type="KEGG" id="ztr:MYCGRDRAFT_51654"/>
<dbReference type="AlphaFoldDB" id="F9XQR7"/>
<sequence>KCMFIGLCYDLVESVVGDILTYAGVPKEEKHKRESLIFRFIADLVKPYNVAFADKIISA</sequence>
<dbReference type="InterPro" id="IPR006674">
    <property type="entry name" value="HD_domain"/>
</dbReference>
<feature type="non-terminal residue" evidence="2">
    <location>
        <position position="1"/>
    </location>
</feature>
<dbReference type="Gene3D" id="1.10.3210.10">
    <property type="entry name" value="Hypothetical protein af1432"/>
    <property type="match status" value="1"/>
</dbReference>
<evidence type="ECO:0000313" key="3">
    <source>
        <dbReference type="Proteomes" id="UP000008062"/>
    </source>
</evidence>
<dbReference type="HOGENOM" id="CLU_2967586_0_0_1"/>